<protein>
    <submittedName>
        <fullName evidence="3">Transporter</fullName>
    </submittedName>
</protein>
<dbReference type="RefSeq" id="WP_078904806.1">
    <property type="nucleotide sequence ID" value="NZ_BNEE01000006.1"/>
</dbReference>
<feature type="region of interest" description="Disordered" evidence="1">
    <location>
        <begin position="35"/>
        <end position="55"/>
    </location>
</feature>
<dbReference type="PANTHER" id="PTHR23542">
    <property type="match status" value="1"/>
</dbReference>
<sequence length="456" mass="46128">MPAATPAFAPAPAPAASRTPRMTVTGGTLVIAGPAPALDRARPRSGTQARPKARARGPYRRLFALPGTRAFTVGNLLARLPMGMFGISAVMMIAGQRGSYALAGAVTATGLAATAFVAPWTARLVDRHGQARIALPATLIAVLGSLALVVCVRTGAPAWTLFASYAATATTPNIGGMARARWTHLLRDSPASHHTAMSFEQAADELCYMLGPVLAAFLCTVVFPEAGTLVGAVLLLTGMAVFTSRRATEPPVSTAPRLGSPLRALGPLLVMFFAMGLVFGSMEVTSIAHLAGHGLGAASGPVLALQAAGSCAAGLLYGTLRPRSLRSCVCALAALMALPWAAAGTGSLPALAGALLLAGMATAPAMVTAMARVHAVTPEGRLNEGMTLAVTAILGGIAAGSATAGLTVDHLGTGTAYALPAAAALLALLVTVTGRSIRRPGDRSRVVVTADAQDRQ</sequence>
<feature type="transmembrane region" description="Helical" evidence="2">
    <location>
        <begin position="348"/>
        <end position="373"/>
    </location>
</feature>
<feature type="compositionally biased region" description="Low complexity" evidence="1">
    <location>
        <begin position="1"/>
        <end position="16"/>
    </location>
</feature>
<dbReference type="Pfam" id="PF07690">
    <property type="entry name" value="MFS_1"/>
    <property type="match status" value="1"/>
</dbReference>
<dbReference type="Proteomes" id="UP000600026">
    <property type="component" value="Unassembled WGS sequence"/>
</dbReference>
<evidence type="ECO:0000256" key="1">
    <source>
        <dbReference type="SAM" id="MobiDB-lite"/>
    </source>
</evidence>
<name>A0A919H2Z3_9ACTN</name>
<dbReference type="AlphaFoldDB" id="A0A919H2Z3"/>
<dbReference type="GO" id="GO:0022857">
    <property type="term" value="F:transmembrane transporter activity"/>
    <property type="evidence" value="ECO:0007669"/>
    <property type="project" value="InterPro"/>
</dbReference>
<feature type="transmembrane region" description="Helical" evidence="2">
    <location>
        <begin position="76"/>
        <end position="94"/>
    </location>
</feature>
<feature type="transmembrane region" description="Helical" evidence="2">
    <location>
        <begin position="133"/>
        <end position="156"/>
    </location>
</feature>
<dbReference type="EMBL" id="BNEE01000006">
    <property type="protein sequence ID" value="GHI89395.1"/>
    <property type="molecule type" value="Genomic_DNA"/>
</dbReference>
<keyword evidence="4" id="KW-1185">Reference proteome</keyword>
<dbReference type="PANTHER" id="PTHR23542:SF1">
    <property type="entry name" value="MAJOR FACILITATOR SUPERFAMILY (MFS) PROFILE DOMAIN-CONTAINING PROTEIN"/>
    <property type="match status" value="1"/>
</dbReference>
<feature type="transmembrane region" description="Helical" evidence="2">
    <location>
        <begin position="324"/>
        <end position="342"/>
    </location>
</feature>
<comment type="caution">
    <text evidence="3">The sequence shown here is derived from an EMBL/GenBank/DDBJ whole genome shotgun (WGS) entry which is preliminary data.</text>
</comment>
<keyword evidence="2" id="KW-1133">Transmembrane helix</keyword>
<feature type="transmembrane region" description="Helical" evidence="2">
    <location>
        <begin position="214"/>
        <end position="242"/>
    </location>
</feature>
<feature type="region of interest" description="Disordered" evidence="1">
    <location>
        <begin position="1"/>
        <end position="20"/>
    </location>
</feature>
<reference evidence="3" key="1">
    <citation type="submission" date="2020-09" db="EMBL/GenBank/DDBJ databases">
        <title>Whole genome shotgun sequence of Streptomyces xanthophaeus NBRC 12829.</title>
        <authorList>
            <person name="Komaki H."/>
            <person name="Tamura T."/>
        </authorList>
    </citation>
    <scope>NUCLEOTIDE SEQUENCE</scope>
    <source>
        <strain evidence="3">NBRC 12829</strain>
    </source>
</reference>
<feature type="transmembrane region" description="Helical" evidence="2">
    <location>
        <begin position="385"/>
        <end position="408"/>
    </location>
</feature>
<dbReference type="InterPro" id="IPR036259">
    <property type="entry name" value="MFS_trans_sf"/>
</dbReference>
<gene>
    <name evidence="3" type="ORF">Sxan_67590</name>
</gene>
<feature type="transmembrane region" description="Helical" evidence="2">
    <location>
        <begin position="262"/>
        <end position="282"/>
    </location>
</feature>
<dbReference type="SUPFAM" id="SSF103473">
    <property type="entry name" value="MFS general substrate transporter"/>
    <property type="match status" value="1"/>
</dbReference>
<evidence type="ECO:0000256" key="2">
    <source>
        <dbReference type="SAM" id="Phobius"/>
    </source>
</evidence>
<keyword evidence="2" id="KW-0812">Transmembrane</keyword>
<feature type="transmembrane region" description="Helical" evidence="2">
    <location>
        <begin position="100"/>
        <end position="121"/>
    </location>
</feature>
<proteinExistence type="predicted"/>
<feature type="transmembrane region" description="Helical" evidence="2">
    <location>
        <begin position="294"/>
        <end position="317"/>
    </location>
</feature>
<dbReference type="Gene3D" id="1.20.1250.20">
    <property type="entry name" value="MFS general substrate transporter like domains"/>
    <property type="match status" value="1"/>
</dbReference>
<feature type="transmembrane region" description="Helical" evidence="2">
    <location>
        <begin position="414"/>
        <end position="434"/>
    </location>
</feature>
<dbReference type="InterPro" id="IPR011701">
    <property type="entry name" value="MFS"/>
</dbReference>
<evidence type="ECO:0000313" key="3">
    <source>
        <dbReference type="EMBL" id="GHI89395.1"/>
    </source>
</evidence>
<organism evidence="3 4">
    <name type="scientific">Streptomyces xanthophaeus</name>
    <dbReference type="NCBI Taxonomy" id="67385"/>
    <lineage>
        <taxon>Bacteria</taxon>
        <taxon>Bacillati</taxon>
        <taxon>Actinomycetota</taxon>
        <taxon>Actinomycetes</taxon>
        <taxon>Kitasatosporales</taxon>
        <taxon>Streptomycetaceae</taxon>
        <taxon>Streptomyces</taxon>
    </lineage>
</organism>
<keyword evidence="2" id="KW-0472">Membrane</keyword>
<evidence type="ECO:0000313" key="4">
    <source>
        <dbReference type="Proteomes" id="UP000600026"/>
    </source>
</evidence>
<accession>A0A919H2Z3</accession>